<protein>
    <recommendedName>
        <fullName evidence="4">DUF2207 domain-containing protein</fullName>
    </recommendedName>
</protein>
<accession>A0ABV9R5C9</accession>
<organism evidence="2 3">
    <name type="scientific">Agromyces aurantiacus</name>
    <dbReference type="NCBI Taxonomy" id="165814"/>
    <lineage>
        <taxon>Bacteria</taxon>
        <taxon>Bacillati</taxon>
        <taxon>Actinomycetota</taxon>
        <taxon>Actinomycetes</taxon>
        <taxon>Micrococcales</taxon>
        <taxon>Microbacteriaceae</taxon>
        <taxon>Agromyces</taxon>
    </lineage>
</organism>
<proteinExistence type="predicted"/>
<evidence type="ECO:0000256" key="1">
    <source>
        <dbReference type="SAM" id="Phobius"/>
    </source>
</evidence>
<feature type="transmembrane region" description="Helical" evidence="1">
    <location>
        <begin position="181"/>
        <end position="200"/>
    </location>
</feature>
<gene>
    <name evidence="2" type="ORF">ACFPER_02100</name>
</gene>
<feature type="transmembrane region" description="Helical" evidence="1">
    <location>
        <begin position="206"/>
        <end position="228"/>
    </location>
</feature>
<name>A0ABV9R5C9_9MICO</name>
<evidence type="ECO:0000313" key="3">
    <source>
        <dbReference type="Proteomes" id="UP001595960"/>
    </source>
</evidence>
<dbReference type="EMBL" id="JBHSJC010000001">
    <property type="protein sequence ID" value="MFC4827562.1"/>
    <property type="molecule type" value="Genomic_DNA"/>
</dbReference>
<keyword evidence="1" id="KW-1133">Transmembrane helix</keyword>
<dbReference type="Proteomes" id="UP001595960">
    <property type="component" value="Unassembled WGS sequence"/>
</dbReference>
<dbReference type="RefSeq" id="WP_204395615.1">
    <property type="nucleotide sequence ID" value="NZ_JAFBBW010000001.1"/>
</dbReference>
<keyword evidence="1" id="KW-0812">Transmembrane</keyword>
<reference evidence="3" key="1">
    <citation type="journal article" date="2019" name="Int. J. Syst. Evol. Microbiol.">
        <title>The Global Catalogue of Microorganisms (GCM) 10K type strain sequencing project: providing services to taxonomists for standard genome sequencing and annotation.</title>
        <authorList>
            <consortium name="The Broad Institute Genomics Platform"/>
            <consortium name="The Broad Institute Genome Sequencing Center for Infectious Disease"/>
            <person name="Wu L."/>
            <person name="Ma J."/>
        </authorList>
    </citation>
    <scope>NUCLEOTIDE SEQUENCE [LARGE SCALE GENOMIC DNA]</scope>
    <source>
        <strain evidence="3">CGMCC 1.12192</strain>
    </source>
</reference>
<evidence type="ECO:0008006" key="4">
    <source>
        <dbReference type="Google" id="ProtNLM"/>
    </source>
</evidence>
<keyword evidence="3" id="KW-1185">Reference proteome</keyword>
<keyword evidence="1" id="KW-0472">Membrane</keyword>
<comment type="caution">
    <text evidence="2">The sequence shown here is derived from an EMBL/GenBank/DDBJ whole genome shotgun (WGS) entry which is preliminary data.</text>
</comment>
<sequence length="396" mass="40714">MDSSLGLALLPLIAVIAAVVAAAAAGSLVVAWLQSPAPDVTGAVTDPAAAGLLAVGFVSGTAAGRWLPATVLEFAQDGLVAIEDRRVTPDGTEGRHRDIRLVFDADPLLTRSAAEAGDAATGVVASVFSPGLTGESTIVPRGATVEIDNVVKRNRELLTVTRDRFHDAAERYREPRPDGRLRTAAIGGIVAVGLGLLAVFGGDDSIAWIAVIIGALVLALRAVLPRFIPLNAAGLRLRERAGDLRESLSKAVPERPVALARGRVLPWAVLFDDADLVRRFADDAERSDARPPWYRSAAPFNADRLVSCLAVLTAELSQPIRVGGAPLARDDNRFGVPLMDDNKGFGGGYFFGPGGDTGWGIGGGGFDGGGYDGGGFDGGGFDGGGFDGGGADGGGN</sequence>
<evidence type="ECO:0000313" key="2">
    <source>
        <dbReference type="EMBL" id="MFC4827562.1"/>
    </source>
</evidence>